<protein>
    <submittedName>
        <fullName evidence="2">Type II secretion system protein</fullName>
    </submittedName>
</protein>
<evidence type="ECO:0000256" key="1">
    <source>
        <dbReference type="SAM" id="MobiDB-lite"/>
    </source>
</evidence>
<dbReference type="RefSeq" id="WP_201675890.1">
    <property type="nucleotide sequence ID" value="NZ_JAEQNE010000005.1"/>
</dbReference>
<dbReference type="Pfam" id="PF07963">
    <property type="entry name" value="N_methyl"/>
    <property type="match status" value="1"/>
</dbReference>
<dbReference type="EMBL" id="JAEQNE010000005">
    <property type="protein sequence ID" value="MBL0393211.1"/>
    <property type="molecule type" value="Genomic_DNA"/>
</dbReference>
<dbReference type="PROSITE" id="PS00409">
    <property type="entry name" value="PROKAR_NTER_METHYL"/>
    <property type="match status" value="1"/>
</dbReference>
<accession>A0A937CUC2</accession>
<proteinExistence type="predicted"/>
<dbReference type="AlphaFoldDB" id="A0A937CUC2"/>
<keyword evidence="3" id="KW-1185">Reference proteome</keyword>
<feature type="compositionally biased region" description="Pro residues" evidence="1">
    <location>
        <begin position="182"/>
        <end position="207"/>
    </location>
</feature>
<feature type="compositionally biased region" description="Pro residues" evidence="1">
    <location>
        <begin position="161"/>
        <end position="176"/>
    </location>
</feature>
<sequence length="252" mass="26014">MKHSGFTLVEFVVTAAIVGLLGAVAVRAYQQVTERASLAQQLVDIGHIRKVVEIEARGGRLDLIGGSRPGTAPSALAGQLPDTQFQDGRGLRLQLVHMPADVLRSPGTHSSYGLVADTTGSTERLWLLHREVEKAGFEAAWLSERSFVFPIADYGEESAAAPPPQAPAVPAPPQAPAVPASPAAPPLPAETPAPPVATSPPNAPPACGPGEEAKGQSGRCRPVADAGGCPPGWHPAGQGGNCRPDRKPGEGR</sequence>
<evidence type="ECO:0000313" key="3">
    <source>
        <dbReference type="Proteomes" id="UP000599109"/>
    </source>
</evidence>
<dbReference type="Gene3D" id="3.30.700.10">
    <property type="entry name" value="Glycoprotein, Type 4 Pilin"/>
    <property type="match status" value="1"/>
</dbReference>
<gene>
    <name evidence="2" type="ORF">JJ685_18880</name>
</gene>
<dbReference type="Proteomes" id="UP000599109">
    <property type="component" value="Unassembled WGS sequence"/>
</dbReference>
<organism evidence="2 3">
    <name type="scientific">Ramlibacter monticola</name>
    <dbReference type="NCBI Taxonomy" id="1926872"/>
    <lineage>
        <taxon>Bacteria</taxon>
        <taxon>Pseudomonadati</taxon>
        <taxon>Pseudomonadota</taxon>
        <taxon>Betaproteobacteria</taxon>
        <taxon>Burkholderiales</taxon>
        <taxon>Comamonadaceae</taxon>
        <taxon>Ramlibacter</taxon>
    </lineage>
</organism>
<name>A0A937CUC2_9BURK</name>
<dbReference type="InterPro" id="IPR012902">
    <property type="entry name" value="N_methyl_site"/>
</dbReference>
<reference evidence="2 3" key="1">
    <citation type="journal article" date="2017" name="Int. J. Syst. Evol. Microbiol.">
        <title>Ramlibacter monticola sp. nov., isolated from forest soil.</title>
        <authorList>
            <person name="Chaudhary D.K."/>
            <person name="Kim J."/>
        </authorList>
    </citation>
    <scope>NUCLEOTIDE SEQUENCE [LARGE SCALE GENOMIC DNA]</scope>
    <source>
        <strain evidence="2 3">KACC 19175</strain>
    </source>
</reference>
<comment type="caution">
    <text evidence="2">The sequence shown here is derived from an EMBL/GenBank/DDBJ whole genome shotgun (WGS) entry which is preliminary data.</text>
</comment>
<dbReference type="InterPro" id="IPR045584">
    <property type="entry name" value="Pilin-like"/>
</dbReference>
<dbReference type="SUPFAM" id="SSF54523">
    <property type="entry name" value="Pili subunits"/>
    <property type="match status" value="1"/>
</dbReference>
<feature type="region of interest" description="Disordered" evidence="1">
    <location>
        <begin position="158"/>
        <end position="252"/>
    </location>
</feature>
<evidence type="ECO:0000313" key="2">
    <source>
        <dbReference type="EMBL" id="MBL0393211.1"/>
    </source>
</evidence>
<feature type="compositionally biased region" description="Basic and acidic residues" evidence="1">
    <location>
        <begin position="243"/>
        <end position="252"/>
    </location>
</feature>
<dbReference type="NCBIfam" id="TIGR02532">
    <property type="entry name" value="IV_pilin_GFxxxE"/>
    <property type="match status" value="1"/>
</dbReference>